<reference evidence="1" key="1">
    <citation type="journal article" date="2021" name="Proc. Natl. Acad. Sci. U.S.A.">
        <title>A Catalog of Tens of Thousands of Viruses from Human Metagenomes Reveals Hidden Associations with Chronic Diseases.</title>
        <authorList>
            <person name="Tisza M.J."/>
            <person name="Buck C.B."/>
        </authorList>
    </citation>
    <scope>NUCLEOTIDE SEQUENCE</scope>
    <source>
        <strain evidence="1">CtXdu7</strain>
    </source>
</reference>
<accession>A0A8S5RR51</accession>
<proteinExistence type="predicted"/>
<dbReference type="EMBL" id="BK057792">
    <property type="protein sequence ID" value="DAE91984.1"/>
    <property type="molecule type" value="Genomic_DNA"/>
</dbReference>
<organism evidence="1">
    <name type="scientific">Podoviridae sp. ctXdu7</name>
    <dbReference type="NCBI Taxonomy" id="2827618"/>
    <lineage>
        <taxon>Viruses</taxon>
        <taxon>Duplodnaviria</taxon>
        <taxon>Heunggongvirae</taxon>
        <taxon>Uroviricota</taxon>
        <taxon>Caudoviricetes</taxon>
    </lineage>
</organism>
<protein>
    <submittedName>
        <fullName evidence="1">Uncharacterized protein</fullName>
    </submittedName>
</protein>
<sequence length="46" mass="5409">MLKLTEKITNIKKISVEEHNLNRINHIKEEYKSIRQNSKGPTFALT</sequence>
<name>A0A8S5RR51_9CAUD</name>
<evidence type="ECO:0000313" key="1">
    <source>
        <dbReference type="EMBL" id="DAE91984.1"/>
    </source>
</evidence>